<keyword evidence="2" id="KW-1185">Reference proteome</keyword>
<evidence type="ECO:0000313" key="1">
    <source>
        <dbReference type="EMBL" id="CDW91872.1"/>
    </source>
</evidence>
<dbReference type="EMBL" id="CCKQ01019839">
    <property type="protein sequence ID" value="CDW91872.1"/>
    <property type="molecule type" value="Genomic_DNA"/>
</dbReference>
<accession>A0A078BFG8</accession>
<reference evidence="1 2" key="1">
    <citation type="submission" date="2014-06" db="EMBL/GenBank/DDBJ databases">
        <authorList>
            <person name="Swart Estienne"/>
        </authorList>
    </citation>
    <scope>NUCLEOTIDE SEQUENCE [LARGE SCALE GENOMIC DNA]</scope>
    <source>
        <strain evidence="1 2">130c</strain>
    </source>
</reference>
<organism evidence="1 2">
    <name type="scientific">Stylonychia lemnae</name>
    <name type="common">Ciliate</name>
    <dbReference type="NCBI Taxonomy" id="5949"/>
    <lineage>
        <taxon>Eukaryota</taxon>
        <taxon>Sar</taxon>
        <taxon>Alveolata</taxon>
        <taxon>Ciliophora</taxon>
        <taxon>Intramacronucleata</taxon>
        <taxon>Spirotrichea</taxon>
        <taxon>Stichotrichia</taxon>
        <taxon>Sporadotrichida</taxon>
        <taxon>Oxytrichidae</taxon>
        <taxon>Stylonychinae</taxon>
        <taxon>Stylonychia</taxon>
    </lineage>
</organism>
<sequence>MKDNIRSRIISQLIYACLINHFIANAQQIDCFQDRYPMIFRFNEYTAIKTIYTTSNGELYFGGATQDDIANRQSNADKPIYGMINSDSSIAWIYTISDLSGHVVQIQYQETTDPLTSLVYMMINTPNQYYTIAITNRFGQVPQYLEPQNLYFNQSNSLSKFSFFATENGQIYHITVPNITDGSLFYRLFQIDKITFNTATQLYQSNSIIRSKNLKAYRFRAVLMKYFEDTLFIGGEFDANLNDQMRNPGSLRINFDDQVMENDGLLLIGFQKQDYIIIFHDVMRSTLTNNITQYFEMKGTDDGQSAMMIYMQDNKLYYDELSFDNGKLKKTIINQFLYKQLVSSYITS</sequence>
<dbReference type="Proteomes" id="UP000039865">
    <property type="component" value="Unassembled WGS sequence"/>
</dbReference>
<dbReference type="AlphaFoldDB" id="A0A078BFG8"/>
<evidence type="ECO:0000313" key="2">
    <source>
        <dbReference type="Proteomes" id="UP000039865"/>
    </source>
</evidence>
<name>A0A078BFG8_STYLE</name>
<dbReference type="InParanoid" id="A0A078BFG8"/>
<gene>
    <name evidence="1" type="primary">Contig10404.g11092</name>
    <name evidence="1" type="ORF">STYLEM_21033</name>
</gene>
<protein>
    <submittedName>
        <fullName evidence="1">Uncharacterized protein</fullName>
    </submittedName>
</protein>
<proteinExistence type="predicted"/>